<evidence type="ECO:0000256" key="1">
    <source>
        <dbReference type="SAM" id="MobiDB-lite"/>
    </source>
</evidence>
<name>A0A848LZF4_9BACT</name>
<sequence>MPEPTAVKPPRRHRHRGPVGALVVAAAFLGACAASRSETRDESAERIDAIVRPGQAPEPIPEGITLGPDAPPLSGSQGDEPLALLEDLEDLEVPTAPAPEAWMFEDEVHPLVPFAWGAPVTPTPCTAPPHGAILPAPVPLTCLLNPGAIEYRIQPRPGGSIPGLLP</sequence>
<reference evidence="2 3" key="1">
    <citation type="submission" date="2020-04" db="EMBL/GenBank/DDBJ databases">
        <title>Draft genome of Pyxidicoccus fallax type strain.</title>
        <authorList>
            <person name="Whitworth D.E."/>
        </authorList>
    </citation>
    <scope>NUCLEOTIDE SEQUENCE [LARGE SCALE GENOMIC DNA]</scope>
    <source>
        <strain evidence="2 3">DSM 14698</strain>
    </source>
</reference>
<dbReference type="EMBL" id="JABBJJ010000623">
    <property type="protein sequence ID" value="NMO23465.1"/>
    <property type="molecule type" value="Genomic_DNA"/>
</dbReference>
<proteinExistence type="predicted"/>
<dbReference type="AlphaFoldDB" id="A0A848LZF4"/>
<gene>
    <name evidence="2" type="ORF">HG543_52720</name>
</gene>
<comment type="caution">
    <text evidence="2">The sequence shown here is derived from an EMBL/GenBank/DDBJ whole genome shotgun (WGS) entry which is preliminary data.</text>
</comment>
<dbReference type="RefSeq" id="WP_169352535.1">
    <property type="nucleotide sequence ID" value="NZ_JABBJJ010000623.1"/>
</dbReference>
<evidence type="ECO:0000313" key="2">
    <source>
        <dbReference type="EMBL" id="NMO23465.1"/>
    </source>
</evidence>
<accession>A0A848LZF4</accession>
<keyword evidence="3" id="KW-1185">Reference proteome</keyword>
<feature type="region of interest" description="Disordered" evidence="1">
    <location>
        <begin position="35"/>
        <end position="80"/>
    </location>
</feature>
<evidence type="ECO:0000313" key="3">
    <source>
        <dbReference type="Proteomes" id="UP000518300"/>
    </source>
</evidence>
<feature type="compositionally biased region" description="Basic and acidic residues" evidence="1">
    <location>
        <begin position="37"/>
        <end position="49"/>
    </location>
</feature>
<dbReference type="Proteomes" id="UP000518300">
    <property type="component" value="Unassembled WGS sequence"/>
</dbReference>
<protein>
    <submittedName>
        <fullName evidence="2">Uncharacterized protein</fullName>
    </submittedName>
</protein>
<organism evidence="2 3">
    <name type="scientific">Pyxidicoccus fallax</name>
    <dbReference type="NCBI Taxonomy" id="394095"/>
    <lineage>
        <taxon>Bacteria</taxon>
        <taxon>Pseudomonadati</taxon>
        <taxon>Myxococcota</taxon>
        <taxon>Myxococcia</taxon>
        <taxon>Myxococcales</taxon>
        <taxon>Cystobacterineae</taxon>
        <taxon>Myxococcaceae</taxon>
        <taxon>Pyxidicoccus</taxon>
    </lineage>
</organism>